<evidence type="ECO:0000313" key="2">
    <source>
        <dbReference type="Proteomes" id="UP000324222"/>
    </source>
</evidence>
<dbReference type="Proteomes" id="UP000324222">
    <property type="component" value="Unassembled WGS sequence"/>
</dbReference>
<comment type="caution">
    <text evidence="1">The sequence shown here is derived from an EMBL/GenBank/DDBJ whole genome shotgun (WGS) entry which is preliminary data.</text>
</comment>
<evidence type="ECO:0000313" key="1">
    <source>
        <dbReference type="EMBL" id="MPC80118.1"/>
    </source>
</evidence>
<organism evidence="1 2">
    <name type="scientific">Portunus trituberculatus</name>
    <name type="common">Swimming crab</name>
    <name type="synonym">Neptunus trituberculatus</name>
    <dbReference type="NCBI Taxonomy" id="210409"/>
    <lineage>
        <taxon>Eukaryota</taxon>
        <taxon>Metazoa</taxon>
        <taxon>Ecdysozoa</taxon>
        <taxon>Arthropoda</taxon>
        <taxon>Crustacea</taxon>
        <taxon>Multicrustacea</taxon>
        <taxon>Malacostraca</taxon>
        <taxon>Eumalacostraca</taxon>
        <taxon>Eucarida</taxon>
        <taxon>Decapoda</taxon>
        <taxon>Pleocyemata</taxon>
        <taxon>Brachyura</taxon>
        <taxon>Eubrachyura</taxon>
        <taxon>Portunoidea</taxon>
        <taxon>Portunidae</taxon>
        <taxon>Portuninae</taxon>
        <taxon>Portunus</taxon>
    </lineage>
</organism>
<keyword evidence="2" id="KW-1185">Reference proteome</keyword>
<accession>A0A5B7IGX3</accession>
<protein>
    <submittedName>
        <fullName evidence="1">Uncharacterized protein</fullName>
    </submittedName>
</protein>
<sequence>MDGFLFRRLNIVSMGEGGQHEEVRIVQSHARLLAERI</sequence>
<dbReference type="AlphaFoldDB" id="A0A5B7IGX3"/>
<dbReference type="EMBL" id="VSRR010053060">
    <property type="protein sequence ID" value="MPC80118.1"/>
    <property type="molecule type" value="Genomic_DNA"/>
</dbReference>
<reference evidence="1 2" key="1">
    <citation type="submission" date="2019-05" db="EMBL/GenBank/DDBJ databases">
        <title>Another draft genome of Portunus trituberculatus and its Hox gene families provides insights of decapod evolution.</title>
        <authorList>
            <person name="Jeong J.-H."/>
            <person name="Song I."/>
            <person name="Kim S."/>
            <person name="Choi T."/>
            <person name="Kim D."/>
            <person name="Ryu S."/>
            <person name="Kim W."/>
        </authorList>
    </citation>
    <scope>NUCLEOTIDE SEQUENCE [LARGE SCALE GENOMIC DNA]</scope>
    <source>
        <tissue evidence="1">Muscle</tissue>
    </source>
</reference>
<gene>
    <name evidence="1" type="ORF">E2C01_074685</name>
</gene>
<proteinExistence type="predicted"/>
<name>A0A5B7IGX3_PORTR</name>